<dbReference type="EMBL" id="LLXI01001459">
    <property type="protein sequence ID" value="PKY53791.1"/>
    <property type="molecule type" value="Genomic_DNA"/>
</dbReference>
<protein>
    <submittedName>
        <fullName evidence="1">Uncharacterized protein</fullName>
    </submittedName>
</protein>
<name>A0A2I1H4K1_9GLOM</name>
<comment type="caution">
    <text evidence="1">The sequence shown here is derived from an EMBL/GenBank/DDBJ whole genome shotgun (WGS) entry which is preliminary data.</text>
</comment>
<dbReference type="Proteomes" id="UP000234323">
    <property type="component" value="Unassembled WGS sequence"/>
</dbReference>
<reference evidence="1 2" key="1">
    <citation type="submission" date="2015-10" db="EMBL/GenBank/DDBJ databases">
        <title>Genome analyses suggest a sexual origin of heterokaryosis in a supposedly ancient asexual fungus.</title>
        <authorList>
            <person name="Ropars J."/>
            <person name="Sedzielewska K."/>
            <person name="Noel J."/>
            <person name="Charron P."/>
            <person name="Farinelli L."/>
            <person name="Marton T."/>
            <person name="Kruger M."/>
            <person name="Pelin A."/>
            <person name="Brachmann A."/>
            <person name="Corradi N."/>
        </authorList>
    </citation>
    <scope>NUCLEOTIDE SEQUENCE [LARGE SCALE GENOMIC DNA]</scope>
    <source>
        <strain evidence="1 2">A4</strain>
    </source>
</reference>
<sequence>MAFSSNNKLLAGLIKYSLKGLSEIAMVKTIKEICDQDLISYENLYLKFQLTFKTFGMKDFNNKGSTDRYRNFKKNPIYQLANIAQPKELINSLNAKAEPFTSKGKNR</sequence>
<keyword evidence="2" id="KW-1185">Reference proteome</keyword>
<proteinExistence type="predicted"/>
<dbReference type="AlphaFoldDB" id="A0A2I1H4K1"/>
<gene>
    <name evidence="1" type="ORF">RhiirA4_472190</name>
</gene>
<evidence type="ECO:0000313" key="2">
    <source>
        <dbReference type="Proteomes" id="UP000234323"/>
    </source>
</evidence>
<accession>A0A2I1H4K1</accession>
<evidence type="ECO:0000313" key="1">
    <source>
        <dbReference type="EMBL" id="PKY53791.1"/>
    </source>
</evidence>
<organism evidence="1 2">
    <name type="scientific">Rhizophagus irregularis</name>
    <dbReference type="NCBI Taxonomy" id="588596"/>
    <lineage>
        <taxon>Eukaryota</taxon>
        <taxon>Fungi</taxon>
        <taxon>Fungi incertae sedis</taxon>
        <taxon>Mucoromycota</taxon>
        <taxon>Glomeromycotina</taxon>
        <taxon>Glomeromycetes</taxon>
        <taxon>Glomerales</taxon>
        <taxon>Glomeraceae</taxon>
        <taxon>Rhizophagus</taxon>
    </lineage>
</organism>